<reference evidence="4" key="1">
    <citation type="submission" date="2017-09" db="EMBL/GenBank/DDBJ databases">
        <title>Polyketide synthases of a Diaporthe helianthi virulent isolate.</title>
        <authorList>
            <person name="Baroncelli R."/>
        </authorList>
    </citation>
    <scope>NUCLEOTIDE SEQUENCE [LARGE SCALE GENOMIC DNA]</scope>
    <source>
        <strain evidence="4">7/96</strain>
    </source>
</reference>
<dbReference type="InterPro" id="IPR029058">
    <property type="entry name" value="AB_hydrolase_fold"/>
</dbReference>
<dbReference type="InterPro" id="IPR000073">
    <property type="entry name" value="AB_hydrolase_1"/>
</dbReference>
<keyword evidence="5" id="KW-1185">Reference proteome</keyword>
<gene>
    <name evidence="4" type="ORF">DHEL01_v201118</name>
</gene>
<evidence type="ECO:0000313" key="5">
    <source>
        <dbReference type="Proteomes" id="UP000094444"/>
    </source>
</evidence>
<comment type="caution">
    <text evidence="4">The sequence shown here is derived from an EMBL/GenBank/DDBJ whole genome shotgun (WGS) entry which is preliminary data.</text>
</comment>
<feature type="domain" description="AB hydrolase-1" evidence="3">
    <location>
        <begin position="42"/>
        <end position="168"/>
    </location>
</feature>
<dbReference type="Pfam" id="PF00561">
    <property type="entry name" value="Abhydrolase_1"/>
    <property type="match status" value="1"/>
</dbReference>
<dbReference type="AlphaFoldDB" id="A0A2P5ID89"/>
<protein>
    <recommendedName>
        <fullName evidence="3">AB hydrolase-1 domain-containing protein</fullName>
    </recommendedName>
</protein>
<dbReference type="PRINTS" id="PR00412">
    <property type="entry name" value="EPOXHYDRLASE"/>
</dbReference>
<dbReference type="InterPro" id="IPR000639">
    <property type="entry name" value="Epox_hydrolase-like"/>
</dbReference>
<dbReference type="PANTHER" id="PTHR43329">
    <property type="entry name" value="EPOXIDE HYDROLASE"/>
    <property type="match status" value="1"/>
</dbReference>
<dbReference type="Gene3D" id="3.40.50.1820">
    <property type="entry name" value="alpha/beta hydrolase"/>
    <property type="match status" value="1"/>
</dbReference>
<comment type="similarity">
    <text evidence="2">Belongs to the AB hydrolase superfamily. Epoxide hydrolase family.</text>
</comment>
<evidence type="ECO:0000256" key="1">
    <source>
        <dbReference type="ARBA" id="ARBA00022801"/>
    </source>
</evidence>
<keyword evidence="1" id="KW-0378">Hydrolase</keyword>
<sequence>MVDKLKPNDPRVQSLTANVRGKTYKYILAKPEGDKPPRATALLIHGWPDLGFGWRYQVPYLTSLGLQVIVPDMLGYGGTDAPQDVGLYSLKNIADDMAELVAHVTAGDGDADGDGRIILGGHDWGGMAAWRLANWHPSLIRGVFSVCTPYMPPRPEYADLDTVVRMLPNFRYQVQLAGPDVEREVGSDPDKIRGLLTGIYGARGPAKEHVFTTDKGVIFENLDKMGESPLLSGDEVDFYVEQYARNGMRGPLNWYRTRRVNYEEELALLQDGKAPKLTMPALVVVAEQDPALPPRMSEGMEAHFDSLKRATVGGTHWALWDSTADVNAAIGKFVEDVLSKPVKSSI</sequence>
<accession>A0A2P5ID89</accession>
<evidence type="ECO:0000313" key="4">
    <source>
        <dbReference type="EMBL" id="POS80480.1"/>
    </source>
</evidence>
<dbReference type="EMBL" id="MAVT02000048">
    <property type="protein sequence ID" value="POS80480.1"/>
    <property type="molecule type" value="Genomic_DNA"/>
</dbReference>
<name>A0A2P5ID89_DIAHE</name>
<dbReference type="GO" id="GO:0016787">
    <property type="term" value="F:hydrolase activity"/>
    <property type="evidence" value="ECO:0007669"/>
    <property type="project" value="UniProtKB-KW"/>
</dbReference>
<dbReference type="InParanoid" id="A0A2P5ID89"/>
<evidence type="ECO:0000256" key="2">
    <source>
        <dbReference type="ARBA" id="ARBA00038334"/>
    </source>
</evidence>
<dbReference type="SUPFAM" id="SSF53474">
    <property type="entry name" value="alpha/beta-Hydrolases"/>
    <property type="match status" value="1"/>
</dbReference>
<dbReference type="STRING" id="158607.A0A2P5ID89"/>
<evidence type="ECO:0000259" key="3">
    <source>
        <dbReference type="Pfam" id="PF00561"/>
    </source>
</evidence>
<proteinExistence type="inferred from homology"/>
<organism evidence="4 5">
    <name type="scientific">Diaporthe helianthi</name>
    <dbReference type="NCBI Taxonomy" id="158607"/>
    <lineage>
        <taxon>Eukaryota</taxon>
        <taxon>Fungi</taxon>
        <taxon>Dikarya</taxon>
        <taxon>Ascomycota</taxon>
        <taxon>Pezizomycotina</taxon>
        <taxon>Sordariomycetes</taxon>
        <taxon>Sordariomycetidae</taxon>
        <taxon>Diaporthales</taxon>
        <taxon>Diaporthaceae</taxon>
        <taxon>Diaporthe</taxon>
    </lineage>
</organism>
<dbReference type="Proteomes" id="UP000094444">
    <property type="component" value="Unassembled WGS sequence"/>
</dbReference>
<dbReference type="OrthoDB" id="408373at2759"/>